<dbReference type="CDD" id="cd17260">
    <property type="entry name" value="RMtype1_S_EcoEI-TRD1-CR1_like"/>
    <property type="match status" value="1"/>
</dbReference>
<dbReference type="EMBL" id="BART01030422">
    <property type="protein sequence ID" value="GAH17074.1"/>
    <property type="molecule type" value="Genomic_DNA"/>
</dbReference>
<dbReference type="GO" id="GO:0003677">
    <property type="term" value="F:DNA binding"/>
    <property type="evidence" value="ECO:0007669"/>
    <property type="project" value="UniProtKB-KW"/>
</dbReference>
<dbReference type="InterPro" id="IPR052021">
    <property type="entry name" value="Type-I_RS_S_subunit"/>
</dbReference>
<dbReference type="Gene3D" id="1.10.287.1120">
    <property type="entry name" value="Bipartite methylase S protein"/>
    <property type="match status" value="1"/>
</dbReference>
<dbReference type="PANTHER" id="PTHR30408:SF12">
    <property type="entry name" value="TYPE I RESTRICTION ENZYME MJAVIII SPECIFICITY SUBUNIT"/>
    <property type="match status" value="1"/>
</dbReference>
<dbReference type="SUPFAM" id="SSF116734">
    <property type="entry name" value="DNA methylase specificity domain"/>
    <property type="match status" value="2"/>
</dbReference>
<feature type="domain" description="Type I restriction modification DNA specificity" evidence="4">
    <location>
        <begin position="5"/>
        <end position="82"/>
    </location>
</feature>
<dbReference type="Pfam" id="PF01420">
    <property type="entry name" value="Methylase_S"/>
    <property type="match status" value="1"/>
</dbReference>
<reference evidence="5" key="1">
    <citation type="journal article" date="2014" name="Front. Microbiol.">
        <title>High frequency of phylogenetically diverse reductive dehalogenase-homologous genes in deep subseafloor sedimentary metagenomes.</title>
        <authorList>
            <person name="Kawai M."/>
            <person name="Futagami T."/>
            <person name="Toyoda A."/>
            <person name="Takaki Y."/>
            <person name="Nishi S."/>
            <person name="Hori S."/>
            <person name="Arai W."/>
            <person name="Tsubouchi T."/>
            <person name="Morono Y."/>
            <person name="Uchiyama I."/>
            <person name="Ito T."/>
            <person name="Fujiyama A."/>
            <person name="Inagaki F."/>
            <person name="Takami H."/>
        </authorList>
    </citation>
    <scope>NUCLEOTIDE SEQUENCE</scope>
    <source>
        <strain evidence="5">Expedition CK06-06</strain>
    </source>
</reference>
<dbReference type="Gene3D" id="3.90.220.20">
    <property type="entry name" value="DNA methylase specificity domains"/>
    <property type="match status" value="2"/>
</dbReference>
<protein>
    <recommendedName>
        <fullName evidence="4">Type I restriction modification DNA specificity domain-containing protein</fullName>
    </recommendedName>
</protein>
<accession>X1EIY1</accession>
<dbReference type="AlphaFoldDB" id="X1EIY1"/>
<dbReference type="GO" id="GO:0009307">
    <property type="term" value="P:DNA restriction-modification system"/>
    <property type="evidence" value="ECO:0007669"/>
    <property type="project" value="UniProtKB-KW"/>
</dbReference>
<evidence type="ECO:0000259" key="4">
    <source>
        <dbReference type="Pfam" id="PF01420"/>
    </source>
</evidence>
<name>X1EIY1_9ZZZZ</name>
<proteinExistence type="inferred from homology"/>
<gene>
    <name evidence="5" type="ORF">S01H4_53128</name>
</gene>
<evidence type="ECO:0000256" key="1">
    <source>
        <dbReference type="ARBA" id="ARBA00010923"/>
    </source>
</evidence>
<sequence length="250" mass="29092">DPNLIAVIPKVEDLYFKYLYYYLAYFKLSNICENAGLPQLNKKDLDPLKFIYPPIIEQRKIVSILENVDNLIQITQRLIEKLRECKKGLIQRFFTEGIGHTEFRDSKLGRIPKDWNIKKLSELIVLNPQYRVPEKEDYAYLPMDAIDKEKMAPNYWKRRTKESLTTTKFKNGDILFAKITPSTEHGKGALIKDFNEEIGFGSTELVVLSPKQGISADYLFYYTKRGSFRNRAVSLMEGATGRQRVPTFFL</sequence>
<dbReference type="PANTHER" id="PTHR30408">
    <property type="entry name" value="TYPE-1 RESTRICTION ENZYME ECOKI SPECIFICITY PROTEIN"/>
    <property type="match status" value="1"/>
</dbReference>
<feature type="non-terminal residue" evidence="5">
    <location>
        <position position="1"/>
    </location>
</feature>
<dbReference type="InterPro" id="IPR044946">
    <property type="entry name" value="Restrct_endonuc_typeI_TRD_sf"/>
</dbReference>
<keyword evidence="3" id="KW-0238">DNA-binding</keyword>
<evidence type="ECO:0000256" key="2">
    <source>
        <dbReference type="ARBA" id="ARBA00022747"/>
    </source>
</evidence>
<dbReference type="InterPro" id="IPR000055">
    <property type="entry name" value="Restrct_endonuc_typeI_TRD"/>
</dbReference>
<evidence type="ECO:0000256" key="3">
    <source>
        <dbReference type="ARBA" id="ARBA00023125"/>
    </source>
</evidence>
<keyword evidence="2" id="KW-0680">Restriction system</keyword>
<comment type="caution">
    <text evidence="5">The sequence shown here is derived from an EMBL/GenBank/DDBJ whole genome shotgun (WGS) entry which is preliminary data.</text>
</comment>
<comment type="similarity">
    <text evidence="1">Belongs to the type-I restriction system S methylase family.</text>
</comment>
<evidence type="ECO:0000313" key="5">
    <source>
        <dbReference type="EMBL" id="GAH17074.1"/>
    </source>
</evidence>
<organism evidence="5">
    <name type="scientific">marine sediment metagenome</name>
    <dbReference type="NCBI Taxonomy" id="412755"/>
    <lineage>
        <taxon>unclassified sequences</taxon>
        <taxon>metagenomes</taxon>
        <taxon>ecological metagenomes</taxon>
    </lineage>
</organism>